<keyword evidence="22" id="KW-1185">Reference proteome</keyword>
<feature type="compositionally biased region" description="Acidic residues" evidence="19">
    <location>
        <begin position="466"/>
        <end position="477"/>
    </location>
</feature>
<evidence type="ECO:0000256" key="9">
    <source>
        <dbReference type="ARBA" id="ARBA00022679"/>
    </source>
</evidence>
<keyword evidence="12 18" id="KW-0418">Kinase</keyword>
<evidence type="ECO:0000256" key="6">
    <source>
        <dbReference type="ARBA" id="ARBA00022490"/>
    </source>
</evidence>
<feature type="compositionally biased region" description="Low complexity" evidence="19">
    <location>
        <begin position="9"/>
        <end position="25"/>
    </location>
</feature>
<feature type="compositionally biased region" description="Basic residues" evidence="19">
    <location>
        <begin position="509"/>
        <end position="543"/>
    </location>
</feature>
<dbReference type="PROSITE" id="PS01245">
    <property type="entry name" value="RIO1"/>
    <property type="match status" value="1"/>
</dbReference>
<keyword evidence="7" id="KW-0690">Ribosome biogenesis</keyword>
<dbReference type="Pfam" id="PF01163">
    <property type="entry name" value="RIO1"/>
    <property type="match status" value="1"/>
</dbReference>
<evidence type="ECO:0000259" key="20">
    <source>
        <dbReference type="SMART" id="SM00090"/>
    </source>
</evidence>
<evidence type="ECO:0000256" key="4">
    <source>
        <dbReference type="ARBA" id="ARBA00012513"/>
    </source>
</evidence>
<dbReference type="PIRSF" id="PIRSF038147">
    <property type="entry name" value="Ser/Thr_PK_RIO1"/>
    <property type="match status" value="1"/>
</dbReference>
<dbReference type="InterPro" id="IPR018935">
    <property type="entry name" value="RIO_kinase_CS"/>
</dbReference>
<dbReference type="SUPFAM" id="SSF56112">
    <property type="entry name" value="Protein kinase-like (PK-like)"/>
    <property type="match status" value="1"/>
</dbReference>
<evidence type="ECO:0000256" key="18">
    <source>
        <dbReference type="PIRNR" id="PIRNR038147"/>
    </source>
</evidence>
<feature type="region of interest" description="Disordered" evidence="19">
    <location>
        <begin position="68"/>
        <end position="95"/>
    </location>
</feature>
<dbReference type="InterPro" id="IPR017407">
    <property type="entry name" value="Ser/Thr_kinase_Rio1"/>
</dbReference>
<evidence type="ECO:0000256" key="12">
    <source>
        <dbReference type="ARBA" id="ARBA00022777"/>
    </source>
</evidence>
<keyword evidence="14 18" id="KW-0067">ATP-binding</keyword>
<evidence type="ECO:0000256" key="13">
    <source>
        <dbReference type="ARBA" id="ARBA00022801"/>
    </source>
</evidence>
<feature type="compositionally biased region" description="Basic and acidic residues" evidence="19">
    <location>
        <begin position="81"/>
        <end position="94"/>
    </location>
</feature>
<name>A0ABY8ES94_MALFU</name>
<evidence type="ECO:0000313" key="21">
    <source>
        <dbReference type="EMBL" id="WFD47625.1"/>
    </source>
</evidence>
<keyword evidence="10" id="KW-0479">Metal-binding</keyword>
<evidence type="ECO:0000256" key="8">
    <source>
        <dbReference type="ARBA" id="ARBA00022527"/>
    </source>
</evidence>
<keyword evidence="11 18" id="KW-0547">Nucleotide-binding</keyword>
<sequence length="543" mass="60681">MNRARPRARAAAAAAAAAAEASAADAADRPPTDDTGAHASKTAAQISALAQYASRIHIEEQYDPSFVAGGSVDARVPRKTNRTDENRRKDKADRATLQQVLDPRTLLILYKMIKRELLEQVNGCVSTGKEANVYHATTPPAQPEGTSGSAAVKIYKTSILVFKDRDRYVSGEFRFRHGYSRHNPRKMVRLWAEKEMRNLKRLVHAELRAPQPIELRDHVLVMQFLGDADGWPSPRLKDAESAIPAQDWARLYRELVATVRLMYHRCRLVHADLSEYNILFHEGHLWIIDVSQSVEHDHPHAFDFLREDISHIEDYFGRHGVATLGLRTTFHFVVRDTGRARKGGVAGLEKLYDDEQALEVPAPAEDGGSDDAPETEASLIAELEQMMERMESAPEQEHEDAVFRQSYLPRNLDELYDPERDAAKAQAGEAQELIYAQVTGLDQVEQAAAQRIAAAPQEAEAAPDASDSDASDLDASDSDASGSDAEAAAADDDLAPDARRQRERDERKEHKKQVKAANRERRKHKMPKAEKKKKMKKANARKK</sequence>
<evidence type="ECO:0000256" key="16">
    <source>
        <dbReference type="ARBA" id="ARBA00047899"/>
    </source>
</evidence>
<feature type="domain" description="RIO kinase" evidence="20">
    <location>
        <begin position="90"/>
        <end position="335"/>
    </location>
</feature>
<evidence type="ECO:0000256" key="11">
    <source>
        <dbReference type="ARBA" id="ARBA00022741"/>
    </source>
</evidence>
<protein>
    <recommendedName>
        <fullName evidence="5 18">Serine/threonine-protein kinase RIO1</fullName>
        <ecNumber evidence="4 18">2.7.11.1</ecNumber>
    </recommendedName>
</protein>
<comment type="subcellular location">
    <subcellularLocation>
        <location evidence="2">Cytoplasm</location>
    </subcellularLocation>
</comment>
<evidence type="ECO:0000256" key="7">
    <source>
        <dbReference type="ARBA" id="ARBA00022517"/>
    </source>
</evidence>
<feature type="compositionally biased region" description="Basic and acidic residues" evidence="19">
    <location>
        <begin position="496"/>
        <end position="508"/>
    </location>
</feature>
<dbReference type="Gene3D" id="3.30.200.20">
    <property type="entry name" value="Phosphorylase Kinase, domain 1"/>
    <property type="match status" value="1"/>
</dbReference>
<evidence type="ECO:0000256" key="14">
    <source>
        <dbReference type="ARBA" id="ARBA00022840"/>
    </source>
</evidence>
<keyword evidence="8 18" id="KW-0723">Serine/threonine-protein kinase</keyword>
<dbReference type="PANTHER" id="PTHR45723">
    <property type="entry name" value="SERINE/THREONINE-PROTEIN KINASE RIO1"/>
    <property type="match status" value="1"/>
</dbReference>
<keyword evidence="6" id="KW-0963">Cytoplasm</keyword>
<evidence type="ECO:0000256" key="17">
    <source>
        <dbReference type="ARBA" id="ARBA00048679"/>
    </source>
</evidence>
<evidence type="ECO:0000313" key="22">
    <source>
        <dbReference type="Proteomes" id="UP000818624"/>
    </source>
</evidence>
<evidence type="ECO:0000256" key="19">
    <source>
        <dbReference type="SAM" id="MobiDB-lite"/>
    </source>
</evidence>
<evidence type="ECO:0000256" key="3">
    <source>
        <dbReference type="ARBA" id="ARBA00009196"/>
    </source>
</evidence>
<dbReference type="Proteomes" id="UP000818624">
    <property type="component" value="Chromosome 2"/>
</dbReference>
<dbReference type="InterPro" id="IPR011009">
    <property type="entry name" value="Kinase-like_dom_sf"/>
</dbReference>
<dbReference type="InterPro" id="IPR051272">
    <property type="entry name" value="RIO-type_Ser/Thr_kinase"/>
</dbReference>
<feature type="compositionally biased region" description="Low complexity" evidence="19">
    <location>
        <begin position="447"/>
        <end position="465"/>
    </location>
</feature>
<keyword evidence="15" id="KW-0460">Magnesium</keyword>
<dbReference type="CDD" id="cd05147">
    <property type="entry name" value="RIO1_euk"/>
    <property type="match status" value="1"/>
</dbReference>
<evidence type="ECO:0000256" key="1">
    <source>
        <dbReference type="ARBA" id="ARBA00001946"/>
    </source>
</evidence>
<dbReference type="InterPro" id="IPR018934">
    <property type="entry name" value="RIO_dom"/>
</dbReference>
<feature type="region of interest" description="Disordered" evidence="19">
    <location>
        <begin position="447"/>
        <end position="543"/>
    </location>
</feature>
<feature type="compositionally biased region" description="Low complexity" evidence="19">
    <location>
        <begin position="478"/>
        <end position="488"/>
    </location>
</feature>
<comment type="catalytic activity">
    <reaction evidence="16 18">
        <text>L-threonyl-[protein] + ATP = O-phospho-L-threonyl-[protein] + ADP + H(+)</text>
        <dbReference type="Rhea" id="RHEA:46608"/>
        <dbReference type="Rhea" id="RHEA-COMP:11060"/>
        <dbReference type="Rhea" id="RHEA-COMP:11605"/>
        <dbReference type="ChEBI" id="CHEBI:15378"/>
        <dbReference type="ChEBI" id="CHEBI:30013"/>
        <dbReference type="ChEBI" id="CHEBI:30616"/>
        <dbReference type="ChEBI" id="CHEBI:61977"/>
        <dbReference type="ChEBI" id="CHEBI:456216"/>
        <dbReference type="EC" id="2.7.11.1"/>
    </reaction>
</comment>
<comment type="cofactor">
    <cofactor evidence="1">
        <name>Mg(2+)</name>
        <dbReference type="ChEBI" id="CHEBI:18420"/>
    </cofactor>
</comment>
<organism evidence="21 22">
    <name type="scientific">Malassezia furfur</name>
    <name type="common">Pityriasis versicolor infection agent</name>
    <name type="synonym">Pityrosporum furfur</name>
    <dbReference type="NCBI Taxonomy" id="55194"/>
    <lineage>
        <taxon>Eukaryota</taxon>
        <taxon>Fungi</taxon>
        <taxon>Dikarya</taxon>
        <taxon>Basidiomycota</taxon>
        <taxon>Ustilaginomycotina</taxon>
        <taxon>Malasseziomycetes</taxon>
        <taxon>Malasseziales</taxon>
        <taxon>Malasseziaceae</taxon>
        <taxon>Malassezia</taxon>
    </lineage>
</organism>
<dbReference type="GO" id="GO:0004674">
    <property type="term" value="F:protein serine/threonine kinase activity"/>
    <property type="evidence" value="ECO:0007669"/>
    <property type="project" value="UniProtKB-KW"/>
</dbReference>
<dbReference type="SMART" id="SM00090">
    <property type="entry name" value="RIO"/>
    <property type="match status" value="1"/>
</dbReference>
<gene>
    <name evidence="21" type="primary">rio1</name>
    <name evidence="21" type="ORF">GLX27_002277</name>
</gene>
<dbReference type="InterPro" id="IPR000687">
    <property type="entry name" value="RIO_kinase"/>
</dbReference>
<feature type="region of interest" description="Disordered" evidence="19">
    <location>
        <begin position="1"/>
        <end position="39"/>
    </location>
</feature>
<comment type="catalytic activity">
    <reaction evidence="17 18">
        <text>L-seryl-[protein] + ATP = O-phospho-L-seryl-[protein] + ADP + H(+)</text>
        <dbReference type="Rhea" id="RHEA:17989"/>
        <dbReference type="Rhea" id="RHEA-COMP:9863"/>
        <dbReference type="Rhea" id="RHEA-COMP:11604"/>
        <dbReference type="ChEBI" id="CHEBI:15378"/>
        <dbReference type="ChEBI" id="CHEBI:29999"/>
        <dbReference type="ChEBI" id="CHEBI:30616"/>
        <dbReference type="ChEBI" id="CHEBI:83421"/>
        <dbReference type="ChEBI" id="CHEBI:456216"/>
        <dbReference type="EC" id="2.7.11.1"/>
    </reaction>
</comment>
<keyword evidence="9 18" id="KW-0808">Transferase</keyword>
<evidence type="ECO:0000256" key="10">
    <source>
        <dbReference type="ARBA" id="ARBA00022723"/>
    </source>
</evidence>
<comment type="similarity">
    <text evidence="3 18">Belongs to the protein kinase superfamily. RIO-type Ser/Thr kinase family.</text>
</comment>
<evidence type="ECO:0000256" key="15">
    <source>
        <dbReference type="ARBA" id="ARBA00022842"/>
    </source>
</evidence>
<dbReference type="Gene3D" id="1.10.510.10">
    <property type="entry name" value="Transferase(Phosphotransferase) domain 1"/>
    <property type="match status" value="1"/>
</dbReference>
<accession>A0ABY8ES94</accession>
<keyword evidence="13" id="KW-0378">Hydrolase</keyword>
<evidence type="ECO:0000256" key="5">
    <source>
        <dbReference type="ARBA" id="ARBA00016038"/>
    </source>
</evidence>
<proteinExistence type="inferred from homology"/>
<evidence type="ECO:0000256" key="2">
    <source>
        <dbReference type="ARBA" id="ARBA00004496"/>
    </source>
</evidence>
<feature type="compositionally biased region" description="Basic and acidic residues" evidence="19">
    <location>
        <begin position="26"/>
        <end position="36"/>
    </location>
</feature>
<dbReference type="EMBL" id="CP046235">
    <property type="protein sequence ID" value="WFD47625.1"/>
    <property type="molecule type" value="Genomic_DNA"/>
</dbReference>
<dbReference type="EC" id="2.7.11.1" evidence="4 18"/>
<reference evidence="21 22" key="1">
    <citation type="journal article" date="2020" name="Elife">
        <title>Loss of centromere function drives karyotype evolution in closely related Malassezia species.</title>
        <authorList>
            <person name="Sankaranarayanan S.R."/>
            <person name="Ianiri G."/>
            <person name="Coelho M.A."/>
            <person name="Reza M.H."/>
            <person name="Thimmappa B.C."/>
            <person name="Ganguly P."/>
            <person name="Vadnala R.N."/>
            <person name="Sun S."/>
            <person name="Siddharthan R."/>
            <person name="Tellgren-Roth C."/>
            <person name="Dawson T.L."/>
            <person name="Heitman J."/>
            <person name="Sanyal K."/>
        </authorList>
    </citation>
    <scope>NUCLEOTIDE SEQUENCE [LARGE SCALE GENOMIC DNA]</scope>
    <source>
        <strain evidence="21">CBS14141</strain>
    </source>
</reference>